<dbReference type="EMBL" id="CM047744">
    <property type="protein sequence ID" value="KAJ0027157.1"/>
    <property type="molecule type" value="Genomic_DNA"/>
</dbReference>
<accession>A0ACC0XYC2</accession>
<evidence type="ECO:0000313" key="2">
    <source>
        <dbReference type="Proteomes" id="UP001163603"/>
    </source>
</evidence>
<comment type="caution">
    <text evidence="1">The sequence shown here is derived from an EMBL/GenBank/DDBJ whole genome shotgun (WGS) entry which is preliminary data.</text>
</comment>
<name>A0ACC0XYC2_9ROSI</name>
<protein>
    <submittedName>
        <fullName evidence="1">Uncharacterized protein</fullName>
    </submittedName>
</protein>
<organism evidence="1 2">
    <name type="scientific">Pistacia integerrima</name>
    <dbReference type="NCBI Taxonomy" id="434235"/>
    <lineage>
        <taxon>Eukaryota</taxon>
        <taxon>Viridiplantae</taxon>
        <taxon>Streptophyta</taxon>
        <taxon>Embryophyta</taxon>
        <taxon>Tracheophyta</taxon>
        <taxon>Spermatophyta</taxon>
        <taxon>Magnoliopsida</taxon>
        <taxon>eudicotyledons</taxon>
        <taxon>Gunneridae</taxon>
        <taxon>Pentapetalae</taxon>
        <taxon>rosids</taxon>
        <taxon>malvids</taxon>
        <taxon>Sapindales</taxon>
        <taxon>Anacardiaceae</taxon>
        <taxon>Pistacia</taxon>
    </lineage>
</organism>
<evidence type="ECO:0000313" key="1">
    <source>
        <dbReference type="EMBL" id="KAJ0027157.1"/>
    </source>
</evidence>
<dbReference type="Proteomes" id="UP001163603">
    <property type="component" value="Chromosome 9"/>
</dbReference>
<gene>
    <name evidence="1" type="ORF">Pint_35707</name>
</gene>
<sequence length="105" mass="11506">MFGGDQAAASCSPSDATKELDYDYGGRGNGNTDQMGLQNCFYISDGGGCGYSTHEQKPNVNGGWDETPLLDYGFEEIKQLISTSSCNNNSILFDENKTEEKVMYY</sequence>
<reference evidence="2" key="1">
    <citation type="journal article" date="2023" name="G3 (Bethesda)">
        <title>Genome assembly and association tests identify interacting loci associated with vigor, precocity, and sex in interspecific pistachio rootstocks.</title>
        <authorList>
            <person name="Palmer W."/>
            <person name="Jacygrad E."/>
            <person name="Sagayaradj S."/>
            <person name="Cavanaugh K."/>
            <person name="Han R."/>
            <person name="Bertier L."/>
            <person name="Beede B."/>
            <person name="Kafkas S."/>
            <person name="Golino D."/>
            <person name="Preece J."/>
            <person name="Michelmore R."/>
        </authorList>
    </citation>
    <scope>NUCLEOTIDE SEQUENCE [LARGE SCALE GENOMIC DNA]</scope>
</reference>
<keyword evidence="2" id="KW-1185">Reference proteome</keyword>
<proteinExistence type="predicted"/>